<organism evidence="3 4">
    <name type="scientific">Sphaerisporangium melleum</name>
    <dbReference type="NCBI Taxonomy" id="321316"/>
    <lineage>
        <taxon>Bacteria</taxon>
        <taxon>Bacillati</taxon>
        <taxon>Actinomycetota</taxon>
        <taxon>Actinomycetes</taxon>
        <taxon>Streptosporangiales</taxon>
        <taxon>Streptosporangiaceae</taxon>
        <taxon>Sphaerisporangium</taxon>
    </lineage>
</organism>
<keyword evidence="4" id="KW-1185">Reference proteome</keyword>
<protein>
    <recommendedName>
        <fullName evidence="2">Tn3 transposase DDE domain-containing protein</fullName>
    </recommendedName>
</protein>
<evidence type="ECO:0000256" key="1">
    <source>
        <dbReference type="SAM" id="MobiDB-lite"/>
    </source>
</evidence>
<name>A0A917RE16_9ACTN</name>
<dbReference type="EMBL" id="BMNT01000029">
    <property type="protein sequence ID" value="GGL01798.1"/>
    <property type="molecule type" value="Genomic_DNA"/>
</dbReference>
<feature type="compositionally biased region" description="Basic and acidic residues" evidence="1">
    <location>
        <begin position="345"/>
        <end position="354"/>
    </location>
</feature>
<dbReference type="InterPro" id="IPR002513">
    <property type="entry name" value="Tn3_Tnp_DDE_dom"/>
</dbReference>
<gene>
    <name evidence="3" type="ORF">GCM10007964_49870</name>
</gene>
<proteinExistence type="predicted"/>
<sequence length="436" mass="48521">MTGGAQTLKDLVYEFKTKGPAYRTTVQTTLRASYTNHYRRGLIALLDTLEFKSNNTAYQPVIEALELVKRYAKAGSTTYYPRGERVPEHRGTAGAWEDLVFKRDKRGRRRVVRMVYEIVTFQALREALRCKEIWVVGAGSFRDPEEDLPADFAARRVTNYAELRKPLDPAVFIAELKAEMRAELEALDTALPTLDWVEIKDRRSGAIKLTKIGPAEEPRNLRKIKNEVGRRWGSVPLIDMLKEAVLRTGCLNAVTSVAGTSSLAPEVLAERLMLAIFGYGTNTGIRAVAAGGHAHSEDDIRYVRRRYLTPQVAADIAIAIANATFTARDTALCFRRPLPAPARTPARDPGRAERGGGLQRRQLGHPLREGRRHRHQPARGTGDDRAVPAHPAGRSRLHQHPDAARRPGRPRVGQAAQARRPARPDALVLAARPALR</sequence>
<evidence type="ECO:0000313" key="3">
    <source>
        <dbReference type="EMBL" id="GGL01798.1"/>
    </source>
</evidence>
<dbReference type="GO" id="GO:0006313">
    <property type="term" value="P:DNA transposition"/>
    <property type="evidence" value="ECO:0007669"/>
    <property type="project" value="InterPro"/>
</dbReference>
<reference evidence="3" key="2">
    <citation type="submission" date="2020-09" db="EMBL/GenBank/DDBJ databases">
        <authorList>
            <person name="Sun Q."/>
            <person name="Ohkuma M."/>
        </authorList>
    </citation>
    <scope>NUCLEOTIDE SEQUENCE</scope>
    <source>
        <strain evidence="3">JCM 13064</strain>
    </source>
</reference>
<dbReference type="AlphaFoldDB" id="A0A917RE16"/>
<reference evidence="3" key="1">
    <citation type="journal article" date="2014" name="Int. J. Syst. Evol. Microbiol.">
        <title>Complete genome sequence of Corynebacterium casei LMG S-19264T (=DSM 44701T), isolated from a smear-ripened cheese.</title>
        <authorList>
            <consortium name="US DOE Joint Genome Institute (JGI-PGF)"/>
            <person name="Walter F."/>
            <person name="Albersmeier A."/>
            <person name="Kalinowski J."/>
            <person name="Ruckert C."/>
        </authorList>
    </citation>
    <scope>NUCLEOTIDE SEQUENCE</scope>
    <source>
        <strain evidence="3">JCM 13064</strain>
    </source>
</reference>
<dbReference type="Proteomes" id="UP000645217">
    <property type="component" value="Unassembled WGS sequence"/>
</dbReference>
<feature type="domain" description="Tn3 transposase DDE" evidence="2">
    <location>
        <begin position="239"/>
        <end position="327"/>
    </location>
</feature>
<comment type="caution">
    <text evidence="3">The sequence shown here is derived from an EMBL/GenBank/DDBJ whole genome shotgun (WGS) entry which is preliminary data.</text>
</comment>
<evidence type="ECO:0000313" key="4">
    <source>
        <dbReference type="Proteomes" id="UP000645217"/>
    </source>
</evidence>
<dbReference type="GO" id="GO:0004803">
    <property type="term" value="F:transposase activity"/>
    <property type="evidence" value="ECO:0007669"/>
    <property type="project" value="InterPro"/>
</dbReference>
<feature type="region of interest" description="Disordered" evidence="1">
    <location>
        <begin position="336"/>
        <end position="436"/>
    </location>
</feature>
<feature type="compositionally biased region" description="Low complexity" evidence="1">
    <location>
        <begin position="410"/>
        <end position="419"/>
    </location>
</feature>
<evidence type="ECO:0000259" key="2">
    <source>
        <dbReference type="Pfam" id="PF01526"/>
    </source>
</evidence>
<accession>A0A917RE16</accession>
<dbReference type="Pfam" id="PF01526">
    <property type="entry name" value="DDE_Tnp_Tn3"/>
    <property type="match status" value="1"/>
</dbReference>